<evidence type="ECO:0000313" key="4">
    <source>
        <dbReference type="WBParaSite" id="GPLIN_001282900"/>
    </source>
</evidence>
<dbReference type="WBParaSite" id="GPLIN_001282900">
    <property type="protein sequence ID" value="GPLIN_001282900"/>
    <property type="gene ID" value="GPLIN_001282900"/>
</dbReference>
<dbReference type="GO" id="GO:0019509">
    <property type="term" value="P:L-methionine salvage from methylthioadenosine"/>
    <property type="evidence" value="ECO:0007669"/>
    <property type="project" value="TreeGrafter"/>
</dbReference>
<reference evidence="3" key="1">
    <citation type="submission" date="2013-12" db="EMBL/GenBank/DDBJ databases">
        <authorList>
            <person name="Aslett M."/>
        </authorList>
    </citation>
    <scope>NUCLEOTIDE SEQUENCE [LARGE SCALE GENOMIC DNA]</scope>
    <source>
        <strain evidence="3">Lindley</strain>
    </source>
</reference>
<dbReference type="GO" id="GO:0046570">
    <property type="term" value="F:methylthioribulose 1-phosphate dehydratase activity"/>
    <property type="evidence" value="ECO:0007669"/>
    <property type="project" value="TreeGrafter"/>
</dbReference>
<accession>A0A183CIX3</accession>
<dbReference type="AlphaFoldDB" id="A0A183CIX3"/>
<evidence type="ECO:0000259" key="2">
    <source>
        <dbReference type="SMART" id="SM01007"/>
    </source>
</evidence>
<reference evidence="3" key="2">
    <citation type="submission" date="2014-05" db="EMBL/GenBank/DDBJ databases">
        <title>The genome and life-stage specific transcriptomes of Globodera pallida elucidate key aspects of plant parasitism by a cyst nematode.</title>
        <authorList>
            <person name="Cotton J.A."/>
            <person name="Lilley C.J."/>
            <person name="Jones L.M."/>
            <person name="Kikuchi T."/>
            <person name="Reid A.J."/>
            <person name="Thorpe P."/>
            <person name="Tsai I.J."/>
            <person name="Beasley H."/>
            <person name="Blok V."/>
            <person name="Cock P.J.A."/>
            <person name="Van den Akker S.E."/>
            <person name="Holroyd N."/>
            <person name="Hunt M."/>
            <person name="Mantelin S."/>
            <person name="Naghra H."/>
            <person name="Pain A."/>
            <person name="Palomares-Rius J.E."/>
            <person name="Zarowiecki M."/>
            <person name="Berriman M."/>
            <person name="Jones J.T."/>
            <person name="Urwin P.E."/>
        </authorList>
    </citation>
    <scope>NUCLEOTIDE SEQUENCE [LARGE SCALE GENOMIC DNA]</scope>
    <source>
        <strain evidence="3">Lindley</strain>
    </source>
</reference>
<dbReference type="PANTHER" id="PTHR10640:SF7">
    <property type="entry name" value="METHYLTHIORIBULOSE-1-PHOSPHATE DEHYDRATASE"/>
    <property type="match status" value="1"/>
</dbReference>
<dbReference type="InterPro" id="IPR001303">
    <property type="entry name" value="Aldolase_II/adducin_N"/>
</dbReference>
<feature type="domain" description="Class II aldolase/adducin N-terminal" evidence="2">
    <location>
        <begin position="165"/>
        <end position="364"/>
    </location>
</feature>
<reference evidence="4" key="3">
    <citation type="submission" date="2016-06" db="UniProtKB">
        <authorList>
            <consortium name="WormBaseParasite"/>
        </authorList>
    </citation>
    <scope>IDENTIFICATION</scope>
</reference>
<dbReference type="GO" id="GO:0005737">
    <property type="term" value="C:cytoplasm"/>
    <property type="evidence" value="ECO:0007669"/>
    <property type="project" value="TreeGrafter"/>
</dbReference>
<dbReference type="PANTHER" id="PTHR10640">
    <property type="entry name" value="METHYLTHIORIBULOSE-1-PHOSPHATE DEHYDRATASE"/>
    <property type="match status" value="1"/>
</dbReference>
<evidence type="ECO:0000313" key="3">
    <source>
        <dbReference type="Proteomes" id="UP000050741"/>
    </source>
</evidence>
<name>A0A183CIX3_GLOPA</name>
<keyword evidence="3" id="KW-1185">Reference proteome</keyword>
<sequence>MNPETLVTSFITNPGFINRYEEIYGLSGTLGSKYEHSFLKEHYKVDITLIPTYKHTQLETMDPIIANDLQSWIAEICKNMFVQVTLCKRAALIICLTNDIVNQIIEIVKATPNGAHSEPFVQCRRRGWAAAAAHHSLLFTAFVRYFYVQWWALAKHDADAPIAEARLAELVRHFFSLGWMCDNGSGMAVRVKDERTGEHLILNSSNSLEKEIFSEKDLFVMKMNGDILKCPSNSDQSPTAPFFLLRDNLDLICVIHTHSKWANLLTQLIGGDKFMISNQEMIQGCENRRTKCQLDNVDVLVVPIVQTEITENLLYPILIRTLKENPETSGILVRGHGFFCFGSNSWQRTKMMLECYEYLFELGCEMINYDLPLVQKPLARGGAEEDKLKRAQDAA</sequence>
<proteinExistence type="inferred from homology"/>
<evidence type="ECO:0000256" key="1">
    <source>
        <dbReference type="ARBA" id="ARBA00006274"/>
    </source>
</evidence>
<dbReference type="Proteomes" id="UP000050741">
    <property type="component" value="Unassembled WGS sequence"/>
</dbReference>
<dbReference type="SUPFAM" id="SSF53639">
    <property type="entry name" value="AraD/HMP-PK domain-like"/>
    <property type="match status" value="1"/>
</dbReference>
<dbReference type="SMART" id="SM01007">
    <property type="entry name" value="Aldolase_II"/>
    <property type="match status" value="1"/>
</dbReference>
<organism evidence="3 4">
    <name type="scientific">Globodera pallida</name>
    <name type="common">Potato cyst nematode worm</name>
    <name type="synonym">Heterodera pallida</name>
    <dbReference type="NCBI Taxonomy" id="36090"/>
    <lineage>
        <taxon>Eukaryota</taxon>
        <taxon>Metazoa</taxon>
        <taxon>Ecdysozoa</taxon>
        <taxon>Nematoda</taxon>
        <taxon>Chromadorea</taxon>
        <taxon>Rhabditida</taxon>
        <taxon>Tylenchina</taxon>
        <taxon>Tylenchomorpha</taxon>
        <taxon>Tylenchoidea</taxon>
        <taxon>Heteroderidae</taxon>
        <taxon>Heteroderinae</taxon>
        <taxon>Globodera</taxon>
    </lineage>
</organism>
<protein>
    <submittedName>
        <fullName evidence="4">Aldolase_II domain-containing protein</fullName>
    </submittedName>
</protein>
<comment type="similarity">
    <text evidence="1">Belongs to the aldolase class II family. Adducin subfamily.</text>
</comment>
<dbReference type="InterPro" id="IPR036409">
    <property type="entry name" value="Aldolase_II/adducin_N_sf"/>
</dbReference>
<dbReference type="Pfam" id="PF00596">
    <property type="entry name" value="Aldolase_II"/>
    <property type="match status" value="1"/>
</dbReference>
<dbReference type="Gene3D" id="3.40.225.10">
    <property type="entry name" value="Class II aldolase/adducin N-terminal domain"/>
    <property type="match status" value="1"/>
</dbReference>